<evidence type="ECO:0000256" key="4">
    <source>
        <dbReference type="ARBA" id="ARBA00022803"/>
    </source>
</evidence>
<dbReference type="InterPro" id="IPR041243">
    <property type="entry name" value="STI1/HOP_DP"/>
</dbReference>
<keyword evidence="13" id="KW-1185">Reference proteome</keyword>
<dbReference type="PROSITE" id="PS50005">
    <property type="entry name" value="TPR"/>
    <property type="match status" value="4"/>
</dbReference>
<gene>
    <name evidence="12" type="ORF">TrST_g3170</name>
</gene>
<evidence type="ECO:0000313" key="12">
    <source>
        <dbReference type="EMBL" id="GMH68866.1"/>
    </source>
</evidence>
<accession>A0A9W7ADZ8</accession>
<comment type="function">
    <text evidence="5">Acts as a co-chaperone and mediates the association of the chaperones HSP70 and HSP90 probably facilitating substrate transfer from HSP70 to HSP90. Stimulates HSP70 ATPase activity and, in contrast, inhibits HSP90 ATPase activity.</text>
</comment>
<organism evidence="12 13">
    <name type="scientific">Triparma strigata</name>
    <dbReference type="NCBI Taxonomy" id="1606541"/>
    <lineage>
        <taxon>Eukaryota</taxon>
        <taxon>Sar</taxon>
        <taxon>Stramenopiles</taxon>
        <taxon>Ochrophyta</taxon>
        <taxon>Bolidophyceae</taxon>
        <taxon>Parmales</taxon>
        <taxon>Triparmaceae</taxon>
        <taxon>Triparma</taxon>
    </lineage>
</organism>
<keyword evidence="3" id="KW-0677">Repeat</keyword>
<feature type="repeat" description="TPR" evidence="9">
    <location>
        <begin position="5"/>
        <end position="38"/>
    </location>
</feature>
<dbReference type="OrthoDB" id="2423701at2759"/>
<evidence type="ECO:0000256" key="7">
    <source>
        <dbReference type="ARBA" id="ARBA00074766"/>
    </source>
</evidence>
<keyword evidence="2" id="KW-0963">Cytoplasm</keyword>
<dbReference type="Pfam" id="PF13181">
    <property type="entry name" value="TPR_8"/>
    <property type="match status" value="1"/>
</dbReference>
<feature type="domain" description="STI1" evidence="11">
    <location>
        <begin position="512"/>
        <end position="551"/>
    </location>
</feature>
<evidence type="ECO:0000313" key="13">
    <source>
        <dbReference type="Proteomes" id="UP001165085"/>
    </source>
</evidence>
<dbReference type="GO" id="GO:0005737">
    <property type="term" value="C:cytoplasm"/>
    <property type="evidence" value="ECO:0007669"/>
    <property type="project" value="UniProtKB-SubCell"/>
</dbReference>
<feature type="compositionally biased region" description="Basic and acidic residues" evidence="10">
    <location>
        <begin position="202"/>
        <end position="216"/>
    </location>
</feature>
<dbReference type="PANTHER" id="PTHR22904">
    <property type="entry name" value="TPR REPEAT CONTAINING PROTEIN"/>
    <property type="match status" value="1"/>
</dbReference>
<dbReference type="SMART" id="SM00028">
    <property type="entry name" value="TPR"/>
    <property type="match status" value="9"/>
</dbReference>
<dbReference type="GO" id="GO:0051879">
    <property type="term" value="F:Hsp90 protein binding"/>
    <property type="evidence" value="ECO:0007669"/>
    <property type="project" value="TreeGrafter"/>
</dbReference>
<feature type="domain" description="STI1" evidence="11">
    <location>
        <begin position="145"/>
        <end position="184"/>
    </location>
</feature>
<dbReference type="AlphaFoldDB" id="A0A9W7ADZ8"/>
<dbReference type="SMART" id="SM00727">
    <property type="entry name" value="STI1"/>
    <property type="match status" value="2"/>
</dbReference>
<dbReference type="InterPro" id="IPR006636">
    <property type="entry name" value="STI1_HS-bd"/>
</dbReference>
<dbReference type="Proteomes" id="UP001165085">
    <property type="component" value="Unassembled WGS sequence"/>
</dbReference>
<feature type="repeat" description="TPR" evidence="9">
    <location>
        <begin position="443"/>
        <end position="476"/>
    </location>
</feature>
<dbReference type="Pfam" id="PF13432">
    <property type="entry name" value="TPR_16"/>
    <property type="match status" value="1"/>
</dbReference>
<comment type="subcellular location">
    <subcellularLocation>
        <location evidence="1">Cytoplasm</location>
    </subcellularLocation>
</comment>
<dbReference type="FunFam" id="1.25.40.10:FF:000020">
    <property type="entry name" value="Stress-induced phosphoprotein 1"/>
    <property type="match status" value="1"/>
</dbReference>
<dbReference type="SUPFAM" id="SSF48452">
    <property type="entry name" value="TPR-like"/>
    <property type="match status" value="3"/>
</dbReference>
<protein>
    <recommendedName>
        <fullName evidence="7">Hsp70-Hsp90 organising protein</fullName>
    </recommendedName>
    <alternativeName>
        <fullName evidence="8">Stress-inducible protein 1</fullName>
    </alternativeName>
</protein>
<feature type="repeat" description="TPR" evidence="9">
    <location>
        <begin position="375"/>
        <end position="408"/>
    </location>
</feature>
<feature type="region of interest" description="Disordered" evidence="10">
    <location>
        <begin position="191"/>
        <end position="248"/>
    </location>
</feature>
<evidence type="ECO:0000256" key="6">
    <source>
        <dbReference type="ARBA" id="ARBA00066016"/>
    </source>
</evidence>
<evidence type="ECO:0000256" key="3">
    <source>
        <dbReference type="ARBA" id="ARBA00022737"/>
    </source>
</evidence>
<evidence type="ECO:0000256" key="8">
    <source>
        <dbReference type="ARBA" id="ARBA00076447"/>
    </source>
</evidence>
<sequence>MASTAEEFKALGNKSLQAGAFPEAIQHYTSAIDLDGSNHVFYSNRSAAYLSSNQHQKALEDGEACIGLNPTWAKGYTRKAAALWKLSRLNDAEACYNEGIAKCGEDKSLVDGLKKLVDSKNAPPPSSNPMANLFGPSLISKISNDPKLKEYLSDPTFMSKIEMLQKNPNSLQMMMGDPRIMEVLQLALGGNVSFGNPNDTPEPPKPKEPEKKKEPEPEPEEDTSWMNEEELKKHEDKKLAKKKKEEGNEKYTAKAFDEAIALYDEAASLDPTNMTYITNKSAVFFARKEWDLCISTCEEALKVGKENYAPFEDRAKALTRQGKCHHKKGDLGKAIELYKASQLEAFQKDTERLLKNLELEKRKKDVAAYQDPEKAEEAKQRGNDAFRAQNWPDAIKNYEEAVKRAPTNAPIRNNLAAALCKVMDFNGAKMHVDKALELDEKYVKAYARKGDIHVLMKENHKALEAYRAGLAIESNNKSCLEGARKVTQMINAGTANMTEEEKQERAAHGMADPEVQAILQDPVIRQVLQDFQENPNAAQQAMKDVTVSSKIEKLIAAGVLQVGR</sequence>
<reference evidence="13" key="1">
    <citation type="journal article" date="2023" name="Commun. Biol.">
        <title>Genome analysis of Parmales, the sister group of diatoms, reveals the evolutionary specialization of diatoms from phago-mixotrophs to photoautotrophs.</title>
        <authorList>
            <person name="Ban H."/>
            <person name="Sato S."/>
            <person name="Yoshikawa S."/>
            <person name="Yamada K."/>
            <person name="Nakamura Y."/>
            <person name="Ichinomiya M."/>
            <person name="Sato N."/>
            <person name="Blanc-Mathieu R."/>
            <person name="Endo H."/>
            <person name="Kuwata A."/>
            <person name="Ogata H."/>
        </authorList>
    </citation>
    <scope>NUCLEOTIDE SEQUENCE [LARGE SCALE GENOMIC DNA]</scope>
    <source>
        <strain evidence="13">NIES 3701</strain>
    </source>
</reference>
<dbReference type="Gene3D" id="1.10.260.100">
    <property type="match status" value="2"/>
</dbReference>
<keyword evidence="4 9" id="KW-0802">TPR repeat</keyword>
<comment type="subunit">
    <text evidence="6">Monomer. Homodimer. Forms a complex composed of HOP and chaperones HSP70 and HSP90; the interaction is stronger in the absence of ATP. Interacts (via TPR 1, 2, 3, 7, 8 and 9 repeats) with HSP70 (via C-terminus); the interaction is direct and is stronger in the absence of ATP. Interacts (via TPR 4, 5 and 6 repeats) with HSP90 (via C-terminus); the interaction is direct.</text>
</comment>
<dbReference type="FunFam" id="1.10.260.100:FF:000004">
    <property type="entry name" value="Putative stress-induced-phosphoprotein 1"/>
    <property type="match status" value="1"/>
</dbReference>
<dbReference type="InterPro" id="IPR019734">
    <property type="entry name" value="TPR_rpt"/>
</dbReference>
<evidence type="ECO:0000256" key="9">
    <source>
        <dbReference type="PROSITE-ProRule" id="PRU00339"/>
    </source>
</evidence>
<evidence type="ECO:0000256" key="10">
    <source>
        <dbReference type="SAM" id="MobiDB-lite"/>
    </source>
</evidence>
<proteinExistence type="predicted"/>
<evidence type="ECO:0000256" key="5">
    <source>
        <dbReference type="ARBA" id="ARBA00056105"/>
    </source>
</evidence>
<name>A0A9W7ADZ8_9STRA</name>
<evidence type="ECO:0000256" key="2">
    <source>
        <dbReference type="ARBA" id="ARBA00022490"/>
    </source>
</evidence>
<dbReference type="Pfam" id="PF17830">
    <property type="entry name" value="STI1-HOP_DP"/>
    <property type="match status" value="2"/>
</dbReference>
<dbReference type="PANTHER" id="PTHR22904:SF523">
    <property type="entry name" value="STRESS-INDUCED-PHOSPHOPROTEIN 1"/>
    <property type="match status" value="1"/>
</dbReference>
<dbReference type="EMBL" id="BRXY01000129">
    <property type="protein sequence ID" value="GMH68866.1"/>
    <property type="molecule type" value="Genomic_DNA"/>
</dbReference>
<dbReference type="InterPro" id="IPR011990">
    <property type="entry name" value="TPR-like_helical_dom_sf"/>
</dbReference>
<feature type="compositionally biased region" description="Basic and acidic residues" evidence="10">
    <location>
        <begin position="229"/>
        <end position="248"/>
    </location>
</feature>
<comment type="caution">
    <text evidence="12">The sequence shown here is derived from an EMBL/GenBank/DDBJ whole genome shotgun (WGS) entry which is preliminary data.</text>
</comment>
<evidence type="ECO:0000259" key="11">
    <source>
        <dbReference type="SMART" id="SM00727"/>
    </source>
</evidence>
<dbReference type="Gene3D" id="1.25.40.10">
    <property type="entry name" value="Tetratricopeptide repeat domain"/>
    <property type="match status" value="3"/>
</dbReference>
<evidence type="ECO:0000256" key="1">
    <source>
        <dbReference type="ARBA" id="ARBA00004496"/>
    </source>
</evidence>
<dbReference type="FunFam" id="1.10.260.100:FF:000002">
    <property type="entry name" value="Stress-induced-phosphoprotein 1 (Hsp70/Hsp90-organizing)"/>
    <property type="match status" value="1"/>
</dbReference>
<feature type="repeat" description="TPR" evidence="9">
    <location>
        <begin position="240"/>
        <end position="273"/>
    </location>
</feature>